<evidence type="ECO:0000313" key="2">
    <source>
        <dbReference type="Proteomes" id="UP000001844"/>
    </source>
</evidence>
<dbReference type="KEGG" id="nhl:Nhal_2697"/>
<sequence>MTDFNFVPTKSHQPEKFAFLSSPRRRVPLGLEVFTAPRALTSGPPDPRLRERGNHSANLTLKQHLIAPRVWGAVSLRDFAGGASCVLHSFNASH</sequence>
<gene>
    <name evidence="1" type="ordered locus">Nhal_2697</name>
</gene>
<dbReference type="HOGENOM" id="CLU_166117_0_0_6"/>
<accession>D5BX89</accession>
<reference evidence="2" key="1">
    <citation type="submission" date="2010-04" db="EMBL/GenBank/DDBJ databases">
        <title>Complete genome sequence of Nitrosococcus halophilus Nc4, a salt-adapted, aerobic obligate ammonia-oxidizing sulfur purple bacterium.</title>
        <authorList>
            <consortium name="US DOE Joint Genome Institute"/>
            <person name="Campbell M.A."/>
            <person name="Malfatti S.A."/>
            <person name="Chain P.S.G."/>
            <person name="Heidelberg J.F."/>
            <person name="Ward B.B."/>
            <person name="Klotz M.G."/>
        </authorList>
    </citation>
    <scope>NUCLEOTIDE SEQUENCE [LARGE SCALE GENOMIC DNA]</scope>
    <source>
        <strain evidence="2">Nc4</strain>
    </source>
</reference>
<protein>
    <submittedName>
        <fullName evidence="1">Uncharacterized protein</fullName>
    </submittedName>
</protein>
<keyword evidence="2" id="KW-1185">Reference proteome</keyword>
<dbReference type="AlphaFoldDB" id="D5BX89"/>
<organism evidence="1 2">
    <name type="scientific">Nitrosococcus halophilus (strain Nc4)</name>
    <dbReference type="NCBI Taxonomy" id="472759"/>
    <lineage>
        <taxon>Bacteria</taxon>
        <taxon>Pseudomonadati</taxon>
        <taxon>Pseudomonadota</taxon>
        <taxon>Gammaproteobacteria</taxon>
        <taxon>Chromatiales</taxon>
        <taxon>Chromatiaceae</taxon>
        <taxon>Nitrosococcus</taxon>
    </lineage>
</organism>
<proteinExistence type="predicted"/>
<dbReference type="Proteomes" id="UP000001844">
    <property type="component" value="Chromosome"/>
</dbReference>
<dbReference type="EMBL" id="CP001798">
    <property type="protein sequence ID" value="ADE15772.1"/>
    <property type="molecule type" value="Genomic_DNA"/>
</dbReference>
<name>D5BX89_NITHN</name>
<evidence type="ECO:0000313" key="1">
    <source>
        <dbReference type="EMBL" id="ADE15772.1"/>
    </source>
</evidence>